<evidence type="ECO:0000256" key="1">
    <source>
        <dbReference type="SAM" id="MobiDB-lite"/>
    </source>
</evidence>
<gene>
    <name evidence="2" type="ORF">OJ962_09425</name>
</gene>
<evidence type="ECO:0000313" key="2">
    <source>
        <dbReference type="EMBL" id="MDA0137717.1"/>
    </source>
</evidence>
<dbReference type="Proteomes" id="UP001147700">
    <property type="component" value="Unassembled WGS sequence"/>
</dbReference>
<proteinExistence type="predicted"/>
<sequence>MIDETPRNDEADYDPEQDPDTDAPETPQDDPTTDDQAEGEE</sequence>
<dbReference type="EMBL" id="JAPCID010000011">
    <property type="protein sequence ID" value="MDA0137717.1"/>
    <property type="molecule type" value="Genomic_DNA"/>
</dbReference>
<organism evidence="2 3">
    <name type="scientific">Solirubrobacter deserti</name>
    <dbReference type="NCBI Taxonomy" id="2282478"/>
    <lineage>
        <taxon>Bacteria</taxon>
        <taxon>Bacillati</taxon>
        <taxon>Actinomycetota</taxon>
        <taxon>Thermoleophilia</taxon>
        <taxon>Solirubrobacterales</taxon>
        <taxon>Solirubrobacteraceae</taxon>
        <taxon>Solirubrobacter</taxon>
    </lineage>
</organism>
<reference evidence="2" key="1">
    <citation type="submission" date="2022-10" db="EMBL/GenBank/DDBJ databases">
        <title>The WGS of Solirubrobacter sp. CPCC 204708.</title>
        <authorList>
            <person name="Jiang Z."/>
        </authorList>
    </citation>
    <scope>NUCLEOTIDE SEQUENCE</scope>
    <source>
        <strain evidence="2">CPCC 204708</strain>
    </source>
</reference>
<protein>
    <submittedName>
        <fullName evidence="2">Uncharacterized protein</fullName>
    </submittedName>
</protein>
<feature type="compositionally biased region" description="Basic and acidic residues" evidence="1">
    <location>
        <begin position="1"/>
        <end position="10"/>
    </location>
</feature>
<evidence type="ECO:0000313" key="3">
    <source>
        <dbReference type="Proteomes" id="UP001147700"/>
    </source>
</evidence>
<name>A0ABT4RGS4_9ACTN</name>
<comment type="caution">
    <text evidence="2">The sequence shown here is derived from an EMBL/GenBank/DDBJ whole genome shotgun (WGS) entry which is preliminary data.</text>
</comment>
<keyword evidence="3" id="KW-1185">Reference proteome</keyword>
<feature type="region of interest" description="Disordered" evidence="1">
    <location>
        <begin position="1"/>
        <end position="41"/>
    </location>
</feature>
<accession>A0ABT4RGS4</accession>
<dbReference type="RefSeq" id="WP_270006306.1">
    <property type="nucleotide sequence ID" value="NZ_JAPCID010000011.1"/>
</dbReference>
<feature type="compositionally biased region" description="Acidic residues" evidence="1">
    <location>
        <begin position="11"/>
        <end position="41"/>
    </location>
</feature>